<gene>
    <name evidence="1" type="ORF">A2Y57_03060</name>
</gene>
<evidence type="ECO:0008006" key="3">
    <source>
        <dbReference type="Google" id="ProtNLM"/>
    </source>
</evidence>
<evidence type="ECO:0000313" key="1">
    <source>
        <dbReference type="EMBL" id="OGY23906.1"/>
    </source>
</evidence>
<dbReference type="EMBL" id="MHCQ01000036">
    <property type="protein sequence ID" value="OGY23906.1"/>
    <property type="molecule type" value="Genomic_DNA"/>
</dbReference>
<reference evidence="1 2" key="1">
    <citation type="journal article" date="2016" name="Nat. Commun.">
        <title>Thousands of microbial genomes shed light on interconnected biogeochemical processes in an aquifer system.</title>
        <authorList>
            <person name="Anantharaman K."/>
            <person name="Brown C.T."/>
            <person name="Hug L.A."/>
            <person name="Sharon I."/>
            <person name="Castelle C.J."/>
            <person name="Probst A.J."/>
            <person name="Thomas B.C."/>
            <person name="Singh A."/>
            <person name="Wilkins M.J."/>
            <person name="Karaoz U."/>
            <person name="Brodie E.L."/>
            <person name="Williams K.H."/>
            <person name="Hubbard S.S."/>
            <person name="Banfield J.F."/>
        </authorList>
    </citation>
    <scope>NUCLEOTIDE SEQUENCE [LARGE SCALE GENOMIC DNA]</scope>
</reference>
<comment type="caution">
    <text evidence="1">The sequence shown here is derived from an EMBL/GenBank/DDBJ whole genome shotgun (WGS) entry which is preliminary data.</text>
</comment>
<organism evidence="1 2">
    <name type="scientific">Candidatus Woykebacteria bacterium RBG_13_40_7b</name>
    <dbReference type="NCBI Taxonomy" id="1802594"/>
    <lineage>
        <taxon>Bacteria</taxon>
        <taxon>Candidatus Woykeibacteriota</taxon>
    </lineage>
</organism>
<sequence length="63" mass="7286">MEKESRSFGKKIILIGIKCEYVSGKVELSHEHSDFEWISGKNPGKAKFSHLWLKALNEYFSNI</sequence>
<evidence type="ECO:0000313" key="2">
    <source>
        <dbReference type="Proteomes" id="UP000177103"/>
    </source>
</evidence>
<dbReference type="AlphaFoldDB" id="A0A1G1W8B1"/>
<name>A0A1G1W8B1_9BACT</name>
<protein>
    <recommendedName>
        <fullName evidence="3">Nudix hydrolase domain-containing protein</fullName>
    </recommendedName>
</protein>
<accession>A0A1G1W8B1</accession>
<dbReference type="Proteomes" id="UP000177103">
    <property type="component" value="Unassembled WGS sequence"/>
</dbReference>
<proteinExistence type="predicted"/>